<keyword evidence="2" id="KW-1185">Reference proteome</keyword>
<dbReference type="STRING" id="573064.Mefer_0092"/>
<dbReference type="RefSeq" id="WP_012794956.1">
    <property type="nucleotide sequence ID" value="NC_013156.1"/>
</dbReference>
<name>C7P5V2_METFA</name>
<evidence type="ECO:0000313" key="2">
    <source>
        <dbReference type="Proteomes" id="UP000001495"/>
    </source>
</evidence>
<dbReference type="HOGENOM" id="CLU_1607184_0_0_2"/>
<dbReference type="KEGG" id="mfe:Mefer_0092"/>
<dbReference type="AlphaFoldDB" id="C7P5V2"/>
<dbReference type="eggNOG" id="arCOG08272">
    <property type="taxonomic scope" value="Archaea"/>
</dbReference>
<organism evidence="1 2">
    <name type="scientific">Methanocaldococcus fervens (strain DSM 4213 / JCM 15782 / AG86)</name>
    <name type="common">Methanococcus fervens</name>
    <dbReference type="NCBI Taxonomy" id="573064"/>
    <lineage>
        <taxon>Archaea</taxon>
        <taxon>Methanobacteriati</taxon>
        <taxon>Methanobacteriota</taxon>
        <taxon>Methanomada group</taxon>
        <taxon>Methanococci</taxon>
        <taxon>Methanococcales</taxon>
        <taxon>Methanocaldococcaceae</taxon>
        <taxon>Methanocaldococcus</taxon>
    </lineage>
</organism>
<reference evidence="1" key="1">
    <citation type="submission" date="2009-08" db="EMBL/GenBank/DDBJ databases">
        <title>Complete sequence of chromosome of Methanocaldococcus fervens AG86.</title>
        <authorList>
            <consortium name="US DOE Joint Genome Institute"/>
            <person name="Lucas S."/>
            <person name="Copeland A."/>
            <person name="Lapidus A."/>
            <person name="Glavina del Rio T."/>
            <person name="Tice H."/>
            <person name="Bruce D."/>
            <person name="Goodwin L."/>
            <person name="Pitluck S."/>
            <person name="Chertkov O."/>
            <person name="Detter J.C."/>
            <person name="Han C."/>
            <person name="Tapia R."/>
            <person name="Larimer F."/>
            <person name="Land M."/>
            <person name="Hauser L."/>
            <person name="Kyrpides N."/>
            <person name="Ovchinnikova G."/>
            <person name="Lupa-Sieprawska M."/>
            <person name="Whitman W.B."/>
        </authorList>
    </citation>
    <scope>NUCLEOTIDE SEQUENCE [LARGE SCALE GENOMIC DNA]</scope>
    <source>
        <strain evidence="1">AG86</strain>
    </source>
</reference>
<evidence type="ECO:0000313" key="1">
    <source>
        <dbReference type="EMBL" id="ACV23934.1"/>
    </source>
</evidence>
<gene>
    <name evidence="1" type="ordered locus">Mefer_0092</name>
</gene>
<dbReference type="GeneID" id="8364754"/>
<accession>C7P5V2</accession>
<proteinExistence type="predicted"/>
<dbReference type="EMBL" id="CP001696">
    <property type="protein sequence ID" value="ACV23934.1"/>
    <property type="molecule type" value="Genomic_DNA"/>
</dbReference>
<dbReference type="OrthoDB" id="65861at2157"/>
<protein>
    <submittedName>
        <fullName evidence="1">Uncharacterized protein</fullName>
    </submittedName>
</protein>
<sequence length="166" mass="19069">MNVYTSTIFVVMTVFVFSTLAYEWGNNIIDNSLAQISKENEKNDMKIIKNLINDVICSGKNSERTFNNEIKINPKKQTVSISNGTNCLLLNITTIDGISYDVYLERGTLYVFIYNISAPYQDVSYIKYLDSSICEFGGNLTINYSNNVRYYYTNHSKIYIYNLIMG</sequence>
<dbReference type="Proteomes" id="UP000001495">
    <property type="component" value="Chromosome"/>
</dbReference>